<keyword evidence="1" id="KW-0808">Transferase</keyword>
<dbReference type="Pfam" id="PF04488">
    <property type="entry name" value="Gly_transf_sug"/>
    <property type="match status" value="1"/>
</dbReference>
<gene>
    <name evidence="1" type="ORF">TM448B00972_0016</name>
</gene>
<sequence length="245" mass="29106">MTVFSFIKFNPDWKVVVYYPKIVFYGEIWRGKEQKGNSYIGKDYFDELNKLPNVSIEKVYLALPNTSEVFKSDVFRLYNLYYSGGVWCDFDILFIEPMNNLFLNKKRYSHIDVVLCCHKDNYIGFLMGRRYTKFYKSVMTRIPEKINELFDYTKLLDTVYPRIKSSHRLLKYGREIIANLDMDAVYPIHWQDFYKLTDTSGLICSPYTIGIHWYGGSNLMNRHEKDVPCSCTNFICRKVIEIYGK</sequence>
<dbReference type="EMBL" id="MT144681">
    <property type="protein sequence ID" value="QJH97305.1"/>
    <property type="molecule type" value="Genomic_DNA"/>
</dbReference>
<dbReference type="SUPFAM" id="SSF53448">
    <property type="entry name" value="Nucleotide-diphospho-sugar transferases"/>
    <property type="match status" value="1"/>
</dbReference>
<protein>
    <submittedName>
        <fullName evidence="1">Putative glycosyltransferase</fullName>
    </submittedName>
</protein>
<name>A0A6M3XLS9_9ZZZZ</name>
<dbReference type="Gene3D" id="3.90.550.20">
    <property type="match status" value="1"/>
</dbReference>
<dbReference type="InterPro" id="IPR007577">
    <property type="entry name" value="GlycoTrfase_DXD_sugar-bd_CS"/>
</dbReference>
<accession>A0A6M3XLS9</accession>
<organism evidence="1">
    <name type="scientific">viral metagenome</name>
    <dbReference type="NCBI Taxonomy" id="1070528"/>
    <lineage>
        <taxon>unclassified sequences</taxon>
        <taxon>metagenomes</taxon>
        <taxon>organismal metagenomes</taxon>
    </lineage>
</organism>
<proteinExistence type="predicted"/>
<dbReference type="AlphaFoldDB" id="A0A6M3XLS9"/>
<dbReference type="GO" id="GO:0016740">
    <property type="term" value="F:transferase activity"/>
    <property type="evidence" value="ECO:0007669"/>
    <property type="project" value="UniProtKB-KW"/>
</dbReference>
<dbReference type="InterPro" id="IPR029044">
    <property type="entry name" value="Nucleotide-diphossugar_trans"/>
</dbReference>
<evidence type="ECO:0000313" key="1">
    <source>
        <dbReference type="EMBL" id="QJH97305.1"/>
    </source>
</evidence>
<reference evidence="1" key="1">
    <citation type="submission" date="2020-03" db="EMBL/GenBank/DDBJ databases">
        <title>The deep terrestrial virosphere.</title>
        <authorList>
            <person name="Holmfeldt K."/>
            <person name="Nilsson E."/>
            <person name="Simone D."/>
            <person name="Lopez-Fernandez M."/>
            <person name="Wu X."/>
            <person name="de Brujin I."/>
            <person name="Lundin D."/>
            <person name="Andersson A."/>
            <person name="Bertilsson S."/>
            <person name="Dopson M."/>
        </authorList>
    </citation>
    <scope>NUCLEOTIDE SEQUENCE</scope>
    <source>
        <strain evidence="1">TM448B00972</strain>
    </source>
</reference>